<dbReference type="PROSITE" id="PS51709">
    <property type="entry name" value="G_TRME"/>
    <property type="match status" value="1"/>
</dbReference>
<name>A0A1N7JEP0_9PROT</name>
<keyword evidence="7" id="KW-0963">Cytoplasm</keyword>
<keyword evidence="4 7" id="KW-0378">Hydrolase</keyword>
<reference evidence="10 11" key="1">
    <citation type="submission" date="2017-01" db="EMBL/GenBank/DDBJ databases">
        <authorList>
            <person name="Mah S.A."/>
            <person name="Swanson W.J."/>
            <person name="Moy G.W."/>
            <person name="Vacquier V.D."/>
        </authorList>
    </citation>
    <scope>NUCLEOTIDE SEQUENCE [LARGE SCALE GENOMIC DNA]</scope>
    <source>
        <strain evidence="10 11">DSM 11589</strain>
    </source>
</reference>
<keyword evidence="11" id="KW-1185">Reference proteome</keyword>
<dbReference type="InterPro" id="IPR031168">
    <property type="entry name" value="G_TrmE"/>
</dbReference>
<keyword evidence="3 7" id="KW-0547">Nucleotide-binding</keyword>
<dbReference type="NCBIfam" id="TIGR00450">
    <property type="entry name" value="mnmE_trmE_thdF"/>
    <property type="match status" value="1"/>
</dbReference>
<proteinExistence type="inferred from homology"/>
<dbReference type="Gene3D" id="1.20.120.430">
    <property type="entry name" value="tRNA modification GTPase MnmE domain 2"/>
    <property type="match status" value="1"/>
</dbReference>
<dbReference type="SUPFAM" id="SSF52540">
    <property type="entry name" value="P-loop containing nucleoside triphosphate hydrolases"/>
    <property type="match status" value="1"/>
</dbReference>
<dbReference type="EC" id="3.6.-.-" evidence="7"/>
<evidence type="ECO:0000256" key="1">
    <source>
        <dbReference type="ARBA" id="ARBA00011043"/>
    </source>
</evidence>
<comment type="caution">
    <text evidence="7">Lacks conserved residue(s) required for the propagation of feature annotation.</text>
</comment>
<feature type="domain" description="TrmE-type G" evidence="9">
    <location>
        <begin position="220"/>
        <end position="376"/>
    </location>
</feature>
<dbReference type="STRING" id="80876.SAMN05421779_102174"/>
<dbReference type="GO" id="GO:0005737">
    <property type="term" value="C:cytoplasm"/>
    <property type="evidence" value="ECO:0007669"/>
    <property type="project" value="UniProtKB-SubCell"/>
</dbReference>
<dbReference type="HAMAP" id="MF_00379">
    <property type="entry name" value="GTPase_MnmE"/>
    <property type="match status" value="1"/>
</dbReference>
<dbReference type="Pfam" id="PF01926">
    <property type="entry name" value="MMR_HSR1"/>
    <property type="match status" value="1"/>
</dbReference>
<feature type="binding site" evidence="7">
    <location>
        <position position="25"/>
    </location>
    <ligand>
        <name>(6S)-5-formyl-5,6,7,8-tetrahydrofolate</name>
        <dbReference type="ChEBI" id="CHEBI:57457"/>
    </ligand>
</feature>
<dbReference type="Pfam" id="PF12631">
    <property type="entry name" value="MnmE_helical"/>
    <property type="match status" value="1"/>
</dbReference>
<dbReference type="CDD" id="cd04164">
    <property type="entry name" value="trmE"/>
    <property type="match status" value="1"/>
</dbReference>
<dbReference type="InterPro" id="IPR004520">
    <property type="entry name" value="GTPase_MnmE"/>
</dbReference>
<dbReference type="Proteomes" id="UP000185678">
    <property type="component" value="Unassembled WGS sequence"/>
</dbReference>
<comment type="cofactor">
    <cofactor evidence="7">
        <name>K(+)</name>
        <dbReference type="ChEBI" id="CHEBI:29103"/>
    </cofactor>
    <text evidence="7">Binds 1 potassium ion per subunit.</text>
</comment>
<accession>A0A1N7JEP0</accession>
<dbReference type="PANTHER" id="PTHR42714:SF2">
    <property type="entry name" value="TRNA MODIFICATION GTPASE GTPBP3, MITOCHONDRIAL"/>
    <property type="match status" value="1"/>
</dbReference>
<keyword evidence="7" id="KW-0479">Metal-binding</keyword>
<gene>
    <name evidence="7" type="primary">mnmE</name>
    <name evidence="7" type="synonym">trmE</name>
    <name evidence="10" type="ORF">SAMN05421779_102174</name>
</gene>
<dbReference type="InterPro" id="IPR027417">
    <property type="entry name" value="P-loop_NTPase"/>
</dbReference>
<evidence type="ECO:0000256" key="2">
    <source>
        <dbReference type="ARBA" id="ARBA00022694"/>
    </source>
</evidence>
<dbReference type="SUPFAM" id="SSF116878">
    <property type="entry name" value="TrmE connector domain"/>
    <property type="match status" value="1"/>
</dbReference>
<comment type="subunit">
    <text evidence="7">Homodimer. Heterotetramer of two MnmE and two MnmG subunits.</text>
</comment>
<dbReference type="GO" id="GO:0030488">
    <property type="term" value="P:tRNA methylation"/>
    <property type="evidence" value="ECO:0007669"/>
    <property type="project" value="TreeGrafter"/>
</dbReference>
<dbReference type="InterPro" id="IPR006073">
    <property type="entry name" value="GTP-bd"/>
</dbReference>
<feature type="binding site" evidence="7">
    <location>
        <begin position="230"/>
        <end position="235"/>
    </location>
    <ligand>
        <name>GTP</name>
        <dbReference type="ChEBI" id="CHEBI:37565"/>
    </ligand>
</feature>
<comment type="function">
    <text evidence="7">Exhibits a very high intrinsic GTPase hydrolysis rate. Involved in the addition of a carboxymethylaminomethyl (cmnm) group at the wobble position (U34) of certain tRNAs, forming tRNA-cmnm(5)s(2)U34.</text>
</comment>
<dbReference type="InterPro" id="IPR027368">
    <property type="entry name" value="MnmE_dom2"/>
</dbReference>
<dbReference type="InterPro" id="IPR025867">
    <property type="entry name" value="MnmE_helical"/>
</dbReference>
<dbReference type="InterPro" id="IPR018948">
    <property type="entry name" value="GTP-bd_TrmE_N"/>
</dbReference>
<dbReference type="GO" id="GO:0003924">
    <property type="term" value="F:GTPase activity"/>
    <property type="evidence" value="ECO:0007669"/>
    <property type="project" value="UniProtKB-UniRule"/>
</dbReference>
<dbReference type="PRINTS" id="PR00326">
    <property type="entry name" value="GTP1OBG"/>
</dbReference>
<dbReference type="AlphaFoldDB" id="A0A1N7JEP0"/>
<comment type="subcellular location">
    <subcellularLocation>
        <location evidence="7">Cytoplasm</location>
    </subcellularLocation>
</comment>
<evidence type="ECO:0000313" key="10">
    <source>
        <dbReference type="EMBL" id="SIS47832.1"/>
    </source>
</evidence>
<dbReference type="PANTHER" id="PTHR42714">
    <property type="entry name" value="TRNA MODIFICATION GTPASE GTPBP3"/>
    <property type="match status" value="1"/>
</dbReference>
<dbReference type="GO" id="GO:0002098">
    <property type="term" value="P:tRNA wobble uridine modification"/>
    <property type="evidence" value="ECO:0007669"/>
    <property type="project" value="TreeGrafter"/>
</dbReference>
<keyword evidence="5 7" id="KW-0630">Potassium</keyword>
<dbReference type="Pfam" id="PF10396">
    <property type="entry name" value="TrmE_N"/>
    <property type="match status" value="1"/>
</dbReference>
<evidence type="ECO:0000256" key="4">
    <source>
        <dbReference type="ARBA" id="ARBA00022801"/>
    </source>
</evidence>
<evidence type="ECO:0000256" key="3">
    <source>
        <dbReference type="ARBA" id="ARBA00022741"/>
    </source>
</evidence>
<organism evidence="10 11">
    <name type="scientific">Insolitispirillum peregrinum</name>
    <dbReference type="NCBI Taxonomy" id="80876"/>
    <lineage>
        <taxon>Bacteria</taxon>
        <taxon>Pseudomonadati</taxon>
        <taxon>Pseudomonadota</taxon>
        <taxon>Alphaproteobacteria</taxon>
        <taxon>Rhodospirillales</taxon>
        <taxon>Novispirillaceae</taxon>
        <taxon>Insolitispirillum</taxon>
    </lineage>
</organism>
<dbReference type="FunFam" id="3.30.1360.120:FF:000007">
    <property type="entry name" value="tRNA modification GTPase GTPBP3, mitochondrial"/>
    <property type="match status" value="1"/>
</dbReference>
<keyword evidence="7" id="KW-0460">Magnesium</keyword>
<evidence type="ECO:0000259" key="9">
    <source>
        <dbReference type="PROSITE" id="PS51709"/>
    </source>
</evidence>
<keyword evidence="6 7" id="KW-0342">GTP-binding</keyword>
<dbReference type="Gene3D" id="3.30.1360.120">
    <property type="entry name" value="Probable tRNA modification gtpase trme, domain 1"/>
    <property type="match status" value="1"/>
</dbReference>
<dbReference type="NCBIfam" id="TIGR00231">
    <property type="entry name" value="small_GTP"/>
    <property type="match status" value="1"/>
</dbReference>
<dbReference type="InterPro" id="IPR005225">
    <property type="entry name" value="Small_GTP-bd"/>
</dbReference>
<dbReference type="Gene3D" id="3.40.50.300">
    <property type="entry name" value="P-loop containing nucleotide triphosphate hydrolases"/>
    <property type="match status" value="1"/>
</dbReference>
<feature type="binding site" evidence="7">
    <location>
        <position position="234"/>
    </location>
    <ligand>
        <name>Mg(2+)</name>
        <dbReference type="ChEBI" id="CHEBI:18420"/>
    </ligand>
</feature>
<evidence type="ECO:0000256" key="6">
    <source>
        <dbReference type="ARBA" id="ARBA00023134"/>
    </source>
</evidence>
<feature type="binding site" evidence="7">
    <location>
        <begin position="274"/>
        <end position="277"/>
    </location>
    <ligand>
        <name>GTP</name>
        <dbReference type="ChEBI" id="CHEBI:37565"/>
    </ligand>
</feature>
<comment type="similarity">
    <text evidence="1 7 8">Belongs to the TRAFAC class TrmE-Era-EngA-EngB-Septin-like GTPase superfamily. TrmE GTPase family.</text>
</comment>
<dbReference type="EMBL" id="FTOA01000002">
    <property type="protein sequence ID" value="SIS47832.1"/>
    <property type="molecule type" value="Genomic_DNA"/>
</dbReference>
<feature type="binding site" evidence="7">
    <location>
        <position position="451"/>
    </location>
    <ligand>
        <name>(6S)-5-formyl-5,6,7,8-tetrahydrofolate</name>
        <dbReference type="ChEBI" id="CHEBI:57457"/>
    </ligand>
</feature>
<dbReference type="GO" id="GO:0046872">
    <property type="term" value="F:metal ion binding"/>
    <property type="evidence" value="ECO:0007669"/>
    <property type="project" value="UniProtKB-KW"/>
</dbReference>
<feature type="binding site" evidence="7">
    <location>
        <position position="84"/>
    </location>
    <ligand>
        <name>(6S)-5-formyl-5,6,7,8-tetrahydrofolate</name>
        <dbReference type="ChEBI" id="CHEBI:57457"/>
    </ligand>
</feature>
<evidence type="ECO:0000256" key="8">
    <source>
        <dbReference type="RuleBase" id="RU003313"/>
    </source>
</evidence>
<protein>
    <recommendedName>
        <fullName evidence="7">tRNA modification GTPase MnmE</fullName>
        <ecNumber evidence="7">3.6.-.-</ecNumber>
    </recommendedName>
</protein>
<sequence>MMQYSRNTIVALASAAGRGGVAVLRLSGAGAAAALEKITGKSCPAPRYAARRRFYHPQDGGLLDDGLVLWFPGPASFTGEDVVELHCHGGRAVTDSLLAALCACDDVRPADAGEFSRRAFHNGKLDLTQAEAIADLVDAETLAQQRQALRQMDGALARLYDGWRHDLIRSLAHLEAYIDFPDEDLPAEVDEGARAGIRSLLQAMRGHLADGHRGERLRDGLAVAVIGPPNAGKSSLTNSLARREAAIVSATAGTTRDVVEVHLDLGGYPVILADTAGLREGSDPIEAEGIRRARARAETADLKIAVFDGASWPALDTHTVNLVDDSTVVVINKGDCLPADQHQTCPTVAGRPAQVISVHSGQGMDAFLSALTAEVQTRLEGQGSAPALTRARHRSALEDCADCLSRSLQAPALELMAEDLRLATRALGRITGRVDVEDLLDVIFRDFCIGK</sequence>
<evidence type="ECO:0000256" key="5">
    <source>
        <dbReference type="ARBA" id="ARBA00022958"/>
    </source>
</evidence>
<dbReference type="CDD" id="cd14858">
    <property type="entry name" value="TrmE_N"/>
    <property type="match status" value="1"/>
</dbReference>
<dbReference type="InterPro" id="IPR027266">
    <property type="entry name" value="TrmE/GcvT-like"/>
</dbReference>
<feature type="binding site" evidence="7">
    <location>
        <begin position="249"/>
        <end position="255"/>
    </location>
    <ligand>
        <name>GTP</name>
        <dbReference type="ChEBI" id="CHEBI:37565"/>
    </ligand>
</feature>
<dbReference type="NCBIfam" id="NF003661">
    <property type="entry name" value="PRK05291.1-3"/>
    <property type="match status" value="1"/>
</dbReference>
<feature type="binding site" evidence="7">
    <location>
        <position position="255"/>
    </location>
    <ligand>
        <name>Mg(2+)</name>
        <dbReference type="ChEBI" id="CHEBI:18420"/>
    </ligand>
</feature>
<keyword evidence="2 7" id="KW-0819">tRNA processing</keyword>
<dbReference type="GO" id="GO:0005525">
    <property type="term" value="F:GTP binding"/>
    <property type="evidence" value="ECO:0007669"/>
    <property type="project" value="UniProtKB-UniRule"/>
</dbReference>
<evidence type="ECO:0000256" key="7">
    <source>
        <dbReference type="HAMAP-Rule" id="MF_00379"/>
    </source>
</evidence>
<evidence type="ECO:0000313" key="11">
    <source>
        <dbReference type="Proteomes" id="UP000185678"/>
    </source>
</evidence>
<feature type="binding site" evidence="7">
    <location>
        <position position="124"/>
    </location>
    <ligand>
        <name>(6S)-5-formyl-5,6,7,8-tetrahydrofolate</name>
        <dbReference type="ChEBI" id="CHEBI:57457"/>
    </ligand>
</feature>